<evidence type="ECO:0000313" key="5">
    <source>
        <dbReference type="Proteomes" id="UP000007305"/>
    </source>
</evidence>
<dbReference type="GO" id="GO:0003872">
    <property type="term" value="F:6-phosphofructokinase activity"/>
    <property type="evidence" value="ECO:0007669"/>
    <property type="project" value="InterPro"/>
</dbReference>
<dbReference type="Gramene" id="Zm00001eb273400_T001">
    <property type="protein sequence ID" value="Zm00001eb273400_P001"/>
    <property type="gene ID" value="Zm00001eb273400"/>
</dbReference>
<reference evidence="4" key="3">
    <citation type="submission" date="2021-05" db="UniProtKB">
        <authorList>
            <consortium name="EnsemblPlants"/>
        </authorList>
    </citation>
    <scope>IDENTIFICATION</scope>
    <source>
        <strain evidence="4">cv. B73</strain>
    </source>
</reference>
<sequence length="132" mass="14594">MTTVTNLKNPVNKWRCGATPISYYYFIRLMGRKASHVALECALQSHPNMVKFSPLIQPLLRQFPASAVCSLQSLRAASPAKSELAEIVPQEKSPKGNASFFRSSSFLPFLPHSFFNGCGSICTCSIVILLFH</sequence>
<dbReference type="PANTHER" id="PTHR43650:SF17">
    <property type="entry name" value="PYROPHOSPHATE--FRUCTOSE 6-PHOSPHATE 1-PHOSPHOTRANSFERASE SUBUNIT ALPHA 1"/>
    <property type="match status" value="1"/>
</dbReference>
<dbReference type="PANTHER" id="PTHR43650">
    <property type="entry name" value="PYROPHOSPHATE--FRUCTOSE 6-PHOSPHATE 1-PHOSPHOTRANSFERASE"/>
    <property type="match status" value="1"/>
</dbReference>
<keyword evidence="3" id="KW-0812">Transmembrane</keyword>
<keyword evidence="5" id="KW-1185">Reference proteome</keyword>
<evidence type="ECO:0000256" key="3">
    <source>
        <dbReference type="SAM" id="Phobius"/>
    </source>
</evidence>
<evidence type="ECO:0000256" key="1">
    <source>
        <dbReference type="ARBA" id="ARBA00022490"/>
    </source>
</evidence>
<evidence type="ECO:0000313" key="4">
    <source>
        <dbReference type="EnsemblPlants" id="Zm00001eb273400_P001"/>
    </source>
</evidence>
<dbReference type="SUPFAM" id="SSF53784">
    <property type="entry name" value="Phosphofructokinase"/>
    <property type="match status" value="1"/>
</dbReference>
<keyword evidence="3" id="KW-1133">Transmembrane helix</keyword>
<feature type="transmembrane region" description="Helical" evidence="3">
    <location>
        <begin position="109"/>
        <end position="131"/>
    </location>
</feature>
<name>A0A804PV35_MAIZE</name>
<evidence type="ECO:0000256" key="2">
    <source>
        <dbReference type="ARBA" id="ARBA00023152"/>
    </source>
</evidence>
<reference evidence="4" key="2">
    <citation type="submission" date="2019-07" db="EMBL/GenBank/DDBJ databases">
        <authorList>
            <person name="Seetharam A."/>
            <person name="Woodhouse M."/>
            <person name="Cannon E."/>
        </authorList>
    </citation>
    <scope>NUCLEOTIDE SEQUENCE [LARGE SCALE GENOMIC DNA]</scope>
    <source>
        <strain evidence="4">cv. B73</strain>
    </source>
</reference>
<accession>A0A804PV35</accession>
<dbReference type="Proteomes" id="UP000007305">
    <property type="component" value="Chromosome 6"/>
</dbReference>
<dbReference type="AlphaFoldDB" id="A0A804PV35"/>
<dbReference type="Gene3D" id="3.40.50.460">
    <property type="entry name" value="Phosphofructokinase domain"/>
    <property type="match status" value="1"/>
</dbReference>
<dbReference type="InParanoid" id="A0A804PV35"/>
<dbReference type="InterPro" id="IPR035966">
    <property type="entry name" value="PKF_sf"/>
</dbReference>
<reference evidence="5" key="1">
    <citation type="journal article" date="2009" name="Science">
        <title>The B73 maize genome: complexity, diversity, and dynamics.</title>
        <authorList>
            <person name="Schnable P.S."/>
            <person name="Ware D."/>
            <person name="Fulton R.S."/>
            <person name="Stein J.C."/>
            <person name="Wei F."/>
            <person name="Pasternak S."/>
            <person name="Liang C."/>
            <person name="Zhang J."/>
            <person name="Fulton L."/>
            <person name="Graves T.A."/>
            <person name="Minx P."/>
            <person name="Reily A.D."/>
            <person name="Courtney L."/>
            <person name="Kruchowski S.S."/>
            <person name="Tomlinson C."/>
            <person name="Strong C."/>
            <person name="Delehaunty K."/>
            <person name="Fronick C."/>
            <person name="Courtney B."/>
            <person name="Rock S.M."/>
            <person name="Belter E."/>
            <person name="Du F."/>
            <person name="Kim K."/>
            <person name="Abbott R.M."/>
            <person name="Cotton M."/>
            <person name="Levy A."/>
            <person name="Marchetto P."/>
            <person name="Ochoa K."/>
            <person name="Jackson S.M."/>
            <person name="Gillam B."/>
            <person name="Chen W."/>
            <person name="Yan L."/>
            <person name="Higginbotham J."/>
            <person name="Cardenas M."/>
            <person name="Waligorski J."/>
            <person name="Applebaum E."/>
            <person name="Phelps L."/>
            <person name="Falcone J."/>
            <person name="Kanchi K."/>
            <person name="Thane T."/>
            <person name="Scimone A."/>
            <person name="Thane N."/>
            <person name="Henke J."/>
            <person name="Wang T."/>
            <person name="Ruppert J."/>
            <person name="Shah N."/>
            <person name="Rotter K."/>
            <person name="Hodges J."/>
            <person name="Ingenthron E."/>
            <person name="Cordes M."/>
            <person name="Kohlberg S."/>
            <person name="Sgro J."/>
            <person name="Delgado B."/>
            <person name="Mead K."/>
            <person name="Chinwalla A."/>
            <person name="Leonard S."/>
            <person name="Crouse K."/>
            <person name="Collura K."/>
            <person name="Kudrna D."/>
            <person name="Currie J."/>
            <person name="He R."/>
            <person name="Angelova A."/>
            <person name="Rajasekar S."/>
            <person name="Mueller T."/>
            <person name="Lomeli R."/>
            <person name="Scara G."/>
            <person name="Ko A."/>
            <person name="Delaney K."/>
            <person name="Wissotski M."/>
            <person name="Lopez G."/>
            <person name="Campos D."/>
            <person name="Braidotti M."/>
            <person name="Ashley E."/>
            <person name="Golser W."/>
            <person name="Kim H."/>
            <person name="Lee S."/>
            <person name="Lin J."/>
            <person name="Dujmic Z."/>
            <person name="Kim W."/>
            <person name="Talag J."/>
            <person name="Zuccolo A."/>
            <person name="Fan C."/>
            <person name="Sebastian A."/>
            <person name="Kramer M."/>
            <person name="Spiegel L."/>
            <person name="Nascimento L."/>
            <person name="Zutavern T."/>
            <person name="Miller B."/>
            <person name="Ambroise C."/>
            <person name="Muller S."/>
            <person name="Spooner W."/>
            <person name="Narechania A."/>
            <person name="Ren L."/>
            <person name="Wei S."/>
            <person name="Kumari S."/>
            <person name="Faga B."/>
            <person name="Levy M.J."/>
            <person name="McMahan L."/>
            <person name="Van Buren P."/>
            <person name="Vaughn M.W."/>
            <person name="Ying K."/>
            <person name="Yeh C.-T."/>
            <person name="Emrich S.J."/>
            <person name="Jia Y."/>
            <person name="Kalyanaraman A."/>
            <person name="Hsia A.-P."/>
            <person name="Barbazuk W.B."/>
            <person name="Baucom R.S."/>
            <person name="Brutnell T.P."/>
            <person name="Carpita N.C."/>
            <person name="Chaparro C."/>
            <person name="Chia J.-M."/>
            <person name="Deragon J.-M."/>
            <person name="Estill J.C."/>
            <person name="Fu Y."/>
            <person name="Jeddeloh J.A."/>
            <person name="Han Y."/>
            <person name="Lee H."/>
            <person name="Li P."/>
            <person name="Lisch D.R."/>
            <person name="Liu S."/>
            <person name="Liu Z."/>
            <person name="Nagel D.H."/>
            <person name="McCann M.C."/>
            <person name="SanMiguel P."/>
            <person name="Myers A.M."/>
            <person name="Nettleton D."/>
            <person name="Nguyen J."/>
            <person name="Penning B.W."/>
            <person name="Ponnala L."/>
            <person name="Schneider K.L."/>
            <person name="Schwartz D.C."/>
            <person name="Sharma A."/>
            <person name="Soderlund C."/>
            <person name="Springer N.M."/>
            <person name="Sun Q."/>
            <person name="Wang H."/>
            <person name="Waterman M."/>
            <person name="Westerman R."/>
            <person name="Wolfgruber T.K."/>
            <person name="Yang L."/>
            <person name="Yu Y."/>
            <person name="Zhang L."/>
            <person name="Zhou S."/>
            <person name="Zhu Q."/>
            <person name="Bennetzen J.L."/>
            <person name="Dawe R.K."/>
            <person name="Jiang J."/>
            <person name="Jiang N."/>
            <person name="Presting G.G."/>
            <person name="Wessler S.R."/>
            <person name="Aluru S."/>
            <person name="Martienssen R.A."/>
            <person name="Clifton S.W."/>
            <person name="McCombie W.R."/>
            <person name="Wing R.A."/>
            <person name="Wilson R.K."/>
        </authorList>
    </citation>
    <scope>NUCLEOTIDE SEQUENCE [LARGE SCALE GENOMIC DNA]</scope>
    <source>
        <strain evidence="5">cv. B73</strain>
    </source>
</reference>
<evidence type="ECO:0008006" key="6">
    <source>
        <dbReference type="Google" id="ProtNLM"/>
    </source>
</evidence>
<keyword evidence="2" id="KW-0324">Glycolysis</keyword>
<keyword evidence="3" id="KW-0472">Membrane</keyword>
<dbReference type="EnsemblPlants" id="Zm00001eb273400_T001">
    <property type="protein sequence ID" value="Zm00001eb273400_P001"/>
    <property type="gene ID" value="Zm00001eb273400"/>
</dbReference>
<organism evidence="4 5">
    <name type="scientific">Zea mays</name>
    <name type="common">Maize</name>
    <dbReference type="NCBI Taxonomy" id="4577"/>
    <lineage>
        <taxon>Eukaryota</taxon>
        <taxon>Viridiplantae</taxon>
        <taxon>Streptophyta</taxon>
        <taxon>Embryophyta</taxon>
        <taxon>Tracheophyta</taxon>
        <taxon>Spermatophyta</taxon>
        <taxon>Magnoliopsida</taxon>
        <taxon>Liliopsida</taxon>
        <taxon>Poales</taxon>
        <taxon>Poaceae</taxon>
        <taxon>PACMAD clade</taxon>
        <taxon>Panicoideae</taxon>
        <taxon>Andropogonodae</taxon>
        <taxon>Andropogoneae</taxon>
        <taxon>Tripsacinae</taxon>
        <taxon>Zea</taxon>
    </lineage>
</organism>
<protein>
    <recommendedName>
        <fullName evidence="6">Pyrophosphate--fructose 6-phosphate 1-phosphotransferase subunit alpha 2</fullName>
    </recommendedName>
</protein>
<proteinExistence type="predicted"/>
<keyword evidence="1" id="KW-0963">Cytoplasm</keyword>